<evidence type="ECO:0000313" key="2">
    <source>
        <dbReference type="EMBL" id="QIC50027.1"/>
    </source>
</evidence>
<proteinExistence type="predicted"/>
<evidence type="ECO:0000256" key="1">
    <source>
        <dbReference type="SAM" id="SignalP"/>
    </source>
</evidence>
<reference evidence="2" key="1">
    <citation type="journal article" date="2020" name="Mar. Genomics">
        <title>The genome of the sea anemone Actinia equina (L.): meiotic toolkit genes and the question of sexual reproduction.</title>
        <authorList>
            <person name="Wilding C.S."/>
            <person name="Fletcher N."/>
            <person name="Smith E.K."/>
            <person name="Prentis P."/>
            <person name="Weedall G.D."/>
            <person name="Stewart Z."/>
        </authorList>
    </citation>
    <scope>NUCLEOTIDE SEQUENCE</scope>
</reference>
<dbReference type="AlphaFoldDB" id="A0A6C0WW28"/>
<keyword evidence="1" id="KW-0732">Signal</keyword>
<protein>
    <submittedName>
        <fullName evidence="2">Acrorhagin 1</fullName>
    </submittedName>
</protein>
<name>A0A6C0WW28_ACTEQ</name>
<sequence>MNQVMTIFLVLGVIVYSVESSLTPDNTWVKCRHDCFAKYKSCQMSDSCHDKPSCRQCHVTYANCVNTGCP</sequence>
<organism evidence="2">
    <name type="scientific">Actinia equina</name>
    <name type="common">Beadlet anemone</name>
    <dbReference type="NCBI Taxonomy" id="6106"/>
    <lineage>
        <taxon>Eukaryota</taxon>
        <taxon>Metazoa</taxon>
        <taxon>Cnidaria</taxon>
        <taxon>Anthozoa</taxon>
        <taxon>Hexacorallia</taxon>
        <taxon>Actiniaria</taxon>
        <taxon>Actiniidae</taxon>
        <taxon>Actinia</taxon>
    </lineage>
</organism>
<accession>A0A6C0WW28</accession>
<feature type="signal peptide" evidence="1">
    <location>
        <begin position="1"/>
        <end position="20"/>
    </location>
</feature>
<dbReference type="EMBL" id="MN605638">
    <property type="protein sequence ID" value="QIC50027.1"/>
    <property type="molecule type" value="Genomic_DNA"/>
</dbReference>
<feature type="chain" id="PRO_5025676670" evidence="1">
    <location>
        <begin position="21"/>
        <end position="70"/>
    </location>
</feature>